<evidence type="ECO:0000313" key="8">
    <source>
        <dbReference type="EMBL" id="CAI4006071.1"/>
    </source>
</evidence>
<evidence type="ECO:0000313" key="11">
    <source>
        <dbReference type="Proteomes" id="UP001152797"/>
    </source>
</evidence>
<dbReference type="SMART" id="SM00220">
    <property type="entry name" value="S_TKc"/>
    <property type="match status" value="1"/>
</dbReference>
<evidence type="ECO:0000256" key="6">
    <source>
        <dbReference type="SAM" id="MobiDB-lite"/>
    </source>
</evidence>
<dbReference type="EMBL" id="CAMXCT010003757">
    <property type="protein sequence ID" value="CAI4006071.1"/>
    <property type="molecule type" value="Genomic_DNA"/>
</dbReference>
<dbReference type="CDD" id="cd00180">
    <property type="entry name" value="PKc"/>
    <property type="match status" value="1"/>
</dbReference>
<sequence>MARAETALSKSELLAACRGYQTGRRLGNRGYAQGRQLSCGATGEVYFGRAAPDSAGFEGLPGATSQPRQVALKYMRSINAGVQRQIQQEISTVFRCRSKYADEVKDPASEGHPNLVAYLDWFAGPNGLDREVYLVMEFCPFSLADMIFVAGNLRGDYEKSFVSVKRGKSLAGETSGGESPGEKKSPTCFRFSEFEVVKVSCDLLNALTFMNRHGMAHRDVKTENILWAEGRYKLADFGTATLLESTPSRRDESGTLWIMAPELLGRRPHGLNCDIWSLGVVLFEVTSFTKPFNSKELLAYRNSSEAAFSSSFWPFLCGTSGPSTPARTKTLPRLKSGSELPRPLRQNDLGIAAETTPSRAGRNIRSKCRSVTLPPLSHGAKEVSEGDESPTSPASEDHLQRFNFLRKRLLYRWCYSEDIRSLIFEDMLREEPELRPTALEVWQSPRFHGLAEREAEPAAEGLVLEELLRSVTADNFLRAMKLPATQGGYLATAAG</sequence>
<dbReference type="EC" id="2.7.11.1" evidence="1"/>
<dbReference type="Proteomes" id="UP001152797">
    <property type="component" value="Unassembled WGS sequence"/>
</dbReference>
<keyword evidence="4" id="KW-0418">Kinase</keyword>
<evidence type="ECO:0000313" key="9">
    <source>
        <dbReference type="EMBL" id="CAL1159446.1"/>
    </source>
</evidence>
<evidence type="ECO:0000256" key="5">
    <source>
        <dbReference type="ARBA" id="ARBA00022840"/>
    </source>
</evidence>
<evidence type="ECO:0000256" key="2">
    <source>
        <dbReference type="ARBA" id="ARBA00022679"/>
    </source>
</evidence>
<dbReference type="EMBL" id="CAMXCT020003757">
    <property type="protein sequence ID" value="CAL1159446.1"/>
    <property type="molecule type" value="Genomic_DNA"/>
</dbReference>
<name>A0A9P1GCU5_9DINO</name>
<evidence type="ECO:0000313" key="10">
    <source>
        <dbReference type="EMBL" id="CAL4793383.1"/>
    </source>
</evidence>
<feature type="region of interest" description="Disordered" evidence="6">
    <location>
        <begin position="323"/>
        <end position="343"/>
    </location>
</feature>
<dbReference type="OrthoDB" id="248923at2759"/>
<reference evidence="9" key="2">
    <citation type="submission" date="2024-04" db="EMBL/GenBank/DDBJ databases">
        <authorList>
            <person name="Chen Y."/>
            <person name="Shah S."/>
            <person name="Dougan E. K."/>
            <person name="Thang M."/>
            <person name="Chan C."/>
        </authorList>
    </citation>
    <scope>NUCLEOTIDE SEQUENCE [LARGE SCALE GENOMIC DNA]</scope>
</reference>
<gene>
    <name evidence="8" type="ORF">C1SCF055_LOCUS31745</name>
</gene>
<keyword evidence="2 10" id="KW-0808">Transferase</keyword>
<dbReference type="PROSITE" id="PS50011">
    <property type="entry name" value="PROTEIN_KINASE_DOM"/>
    <property type="match status" value="1"/>
</dbReference>
<dbReference type="PANTHER" id="PTHR43671:SF13">
    <property type="entry name" value="SERINE_THREONINE-PROTEIN KINASE NEK2"/>
    <property type="match status" value="1"/>
</dbReference>
<dbReference type="Pfam" id="PF00069">
    <property type="entry name" value="Pkinase"/>
    <property type="match status" value="1"/>
</dbReference>
<reference evidence="8" key="1">
    <citation type="submission" date="2022-10" db="EMBL/GenBank/DDBJ databases">
        <authorList>
            <person name="Chen Y."/>
            <person name="Dougan E. K."/>
            <person name="Chan C."/>
            <person name="Rhodes N."/>
            <person name="Thang M."/>
        </authorList>
    </citation>
    <scope>NUCLEOTIDE SEQUENCE</scope>
</reference>
<organism evidence="8">
    <name type="scientific">Cladocopium goreaui</name>
    <dbReference type="NCBI Taxonomy" id="2562237"/>
    <lineage>
        <taxon>Eukaryota</taxon>
        <taxon>Sar</taxon>
        <taxon>Alveolata</taxon>
        <taxon>Dinophyceae</taxon>
        <taxon>Suessiales</taxon>
        <taxon>Symbiodiniaceae</taxon>
        <taxon>Cladocopium</taxon>
    </lineage>
</organism>
<evidence type="ECO:0000259" key="7">
    <source>
        <dbReference type="PROSITE" id="PS50011"/>
    </source>
</evidence>
<dbReference type="SUPFAM" id="SSF56112">
    <property type="entry name" value="Protein kinase-like (PK-like)"/>
    <property type="match status" value="1"/>
</dbReference>
<dbReference type="GO" id="GO:0004674">
    <property type="term" value="F:protein serine/threonine kinase activity"/>
    <property type="evidence" value="ECO:0007669"/>
    <property type="project" value="UniProtKB-EC"/>
</dbReference>
<keyword evidence="3" id="KW-0547">Nucleotide-binding</keyword>
<comment type="caution">
    <text evidence="8">The sequence shown here is derived from an EMBL/GenBank/DDBJ whole genome shotgun (WGS) entry which is preliminary data.</text>
</comment>
<accession>A0A9P1GCU5</accession>
<evidence type="ECO:0000256" key="1">
    <source>
        <dbReference type="ARBA" id="ARBA00012513"/>
    </source>
</evidence>
<dbReference type="AlphaFoldDB" id="A0A9P1GCU5"/>
<feature type="region of interest" description="Disordered" evidence="6">
    <location>
        <begin position="372"/>
        <end position="395"/>
    </location>
</feature>
<dbReference type="EMBL" id="CAMXCT030003757">
    <property type="protein sequence ID" value="CAL4793383.1"/>
    <property type="molecule type" value="Genomic_DNA"/>
</dbReference>
<dbReference type="InterPro" id="IPR011009">
    <property type="entry name" value="Kinase-like_dom_sf"/>
</dbReference>
<dbReference type="PANTHER" id="PTHR43671">
    <property type="entry name" value="SERINE/THREONINE-PROTEIN KINASE NEK"/>
    <property type="match status" value="1"/>
</dbReference>
<dbReference type="InterPro" id="IPR000719">
    <property type="entry name" value="Prot_kinase_dom"/>
</dbReference>
<proteinExistence type="predicted"/>
<evidence type="ECO:0000256" key="4">
    <source>
        <dbReference type="ARBA" id="ARBA00022777"/>
    </source>
</evidence>
<feature type="domain" description="Protein kinase" evidence="7">
    <location>
        <begin position="31"/>
        <end position="447"/>
    </location>
</feature>
<dbReference type="Gene3D" id="1.10.510.10">
    <property type="entry name" value="Transferase(Phosphotransferase) domain 1"/>
    <property type="match status" value="1"/>
</dbReference>
<keyword evidence="11" id="KW-1185">Reference proteome</keyword>
<dbReference type="GO" id="GO:0005524">
    <property type="term" value="F:ATP binding"/>
    <property type="evidence" value="ECO:0007669"/>
    <property type="project" value="UniProtKB-KW"/>
</dbReference>
<dbReference type="InterPro" id="IPR050660">
    <property type="entry name" value="NEK_Ser/Thr_kinase"/>
</dbReference>
<evidence type="ECO:0000256" key="3">
    <source>
        <dbReference type="ARBA" id="ARBA00022741"/>
    </source>
</evidence>
<dbReference type="Gene3D" id="3.30.200.20">
    <property type="entry name" value="Phosphorylase Kinase, domain 1"/>
    <property type="match status" value="1"/>
</dbReference>
<keyword evidence="5" id="KW-0067">ATP-binding</keyword>
<protein>
    <recommendedName>
        <fullName evidence="1">non-specific serine/threonine protein kinase</fullName>
        <ecNumber evidence="1">2.7.11.1</ecNumber>
    </recommendedName>
</protein>